<feature type="compositionally biased region" description="Basic residues" evidence="1">
    <location>
        <begin position="242"/>
        <end position="251"/>
    </location>
</feature>
<keyword evidence="4" id="KW-1185">Reference proteome</keyword>
<accession>A0AAE1N0K2</accession>
<reference evidence="3" key="1">
    <citation type="submission" date="2023-10" db="EMBL/GenBank/DDBJ databases">
        <title>Chromosome-level genome of the transformable northern wattle, Acacia crassicarpa.</title>
        <authorList>
            <person name="Massaro I."/>
            <person name="Sinha N.R."/>
            <person name="Poethig S."/>
            <person name="Leichty A.R."/>
        </authorList>
    </citation>
    <scope>NUCLEOTIDE SEQUENCE</scope>
    <source>
        <strain evidence="3">Acra3RX</strain>
        <tissue evidence="3">Leaf</tissue>
    </source>
</reference>
<dbReference type="InterPro" id="IPR044974">
    <property type="entry name" value="Disease_R_plants"/>
</dbReference>
<evidence type="ECO:0000313" key="4">
    <source>
        <dbReference type="Proteomes" id="UP001293593"/>
    </source>
</evidence>
<dbReference type="GO" id="GO:0007165">
    <property type="term" value="P:signal transduction"/>
    <property type="evidence" value="ECO:0007669"/>
    <property type="project" value="InterPro"/>
</dbReference>
<dbReference type="PANTHER" id="PTHR11017">
    <property type="entry name" value="LEUCINE-RICH REPEAT-CONTAINING PROTEIN"/>
    <property type="match status" value="1"/>
</dbReference>
<evidence type="ECO:0000259" key="2">
    <source>
        <dbReference type="Pfam" id="PF01582"/>
    </source>
</evidence>
<dbReference type="InterPro" id="IPR027417">
    <property type="entry name" value="P-loop_NTPase"/>
</dbReference>
<dbReference type="PANTHER" id="PTHR11017:SF479">
    <property type="entry name" value="DISEASE RESISTANCE PROTEIN (TIR-NBS-LRR CLASS) FAMILY"/>
    <property type="match status" value="1"/>
</dbReference>
<organism evidence="3 4">
    <name type="scientific">Acacia crassicarpa</name>
    <name type="common">northern wattle</name>
    <dbReference type="NCBI Taxonomy" id="499986"/>
    <lineage>
        <taxon>Eukaryota</taxon>
        <taxon>Viridiplantae</taxon>
        <taxon>Streptophyta</taxon>
        <taxon>Embryophyta</taxon>
        <taxon>Tracheophyta</taxon>
        <taxon>Spermatophyta</taxon>
        <taxon>Magnoliopsida</taxon>
        <taxon>eudicotyledons</taxon>
        <taxon>Gunneridae</taxon>
        <taxon>Pentapetalae</taxon>
        <taxon>rosids</taxon>
        <taxon>fabids</taxon>
        <taxon>Fabales</taxon>
        <taxon>Fabaceae</taxon>
        <taxon>Caesalpinioideae</taxon>
        <taxon>mimosoid clade</taxon>
        <taxon>Acacieae</taxon>
        <taxon>Acacia</taxon>
    </lineage>
</organism>
<feature type="domain" description="TIR" evidence="2">
    <location>
        <begin position="7"/>
        <end position="59"/>
    </location>
</feature>
<dbReference type="GO" id="GO:0006952">
    <property type="term" value="P:defense response"/>
    <property type="evidence" value="ECO:0007669"/>
    <property type="project" value="InterPro"/>
</dbReference>
<dbReference type="EMBL" id="JAWXYG010000002">
    <property type="protein sequence ID" value="KAK4280540.1"/>
    <property type="molecule type" value="Genomic_DNA"/>
</dbReference>
<evidence type="ECO:0000256" key="1">
    <source>
        <dbReference type="SAM" id="MobiDB-lite"/>
    </source>
</evidence>
<comment type="caution">
    <text evidence="3">The sequence shown here is derived from an EMBL/GenBank/DDBJ whole genome shotgun (WGS) entry which is preliminary data.</text>
</comment>
<dbReference type="Pfam" id="PF01582">
    <property type="entry name" value="TIR"/>
    <property type="match status" value="1"/>
</dbReference>
<name>A0AAE1N0K2_9FABA</name>
<dbReference type="AlphaFoldDB" id="A0AAE1N0K2"/>
<dbReference type="Proteomes" id="UP001293593">
    <property type="component" value="Unassembled WGS sequence"/>
</dbReference>
<protein>
    <recommendedName>
        <fullName evidence="2">TIR domain-containing protein</fullName>
    </recommendedName>
</protein>
<dbReference type="Gene3D" id="3.40.50.10140">
    <property type="entry name" value="Toll/interleukin-1 receptor homology (TIR) domain"/>
    <property type="match status" value="1"/>
</dbReference>
<dbReference type="InterPro" id="IPR000157">
    <property type="entry name" value="TIR_dom"/>
</dbReference>
<feature type="region of interest" description="Disordered" evidence="1">
    <location>
        <begin position="233"/>
        <end position="260"/>
    </location>
</feature>
<gene>
    <name evidence="3" type="ORF">QN277_012154</name>
</gene>
<evidence type="ECO:0000313" key="3">
    <source>
        <dbReference type="EMBL" id="KAK4280540.1"/>
    </source>
</evidence>
<dbReference type="InterPro" id="IPR035897">
    <property type="entry name" value="Toll_tir_struct_dom_sf"/>
</dbReference>
<sequence length="260" mass="30155">MECRFIYPIFYYVNPLELQHETGNYGEVFARLGKMFKEEMQIWRLALSEAANSRGMINLSSCFVGSATVDYEDTIKWITGEVSARLAIFPFSIWDDLEEVYESRVQEVISLVDVDREVKMVGICCGGRSTIARAVCNSIARHFEDLCYFYGVHEIARGYASTWDDFQNRITQPWFPQRKILVILEIPDGAKELDQLWAIRECDRFGEGSRIIVTASDKNLLVTNGIEMIMDDIEDDPNDQRHKLREKINKRKREDTESHT</sequence>
<dbReference type="SUPFAM" id="SSF52540">
    <property type="entry name" value="P-loop containing nucleoside triphosphate hydrolases"/>
    <property type="match status" value="1"/>
</dbReference>
<proteinExistence type="predicted"/>